<sequence>MATTSCNSSIIGQLNSPPRASLQILGTHITNEQAKVIDFDIRINCLKVVGIKSAQFLTSREQDYRSWDYSANQTSENPEAILDSWLNDWLANGTDGRCWTLCKLVSFPDDDCAVMKAHIERLARNTAYGGSIEVVFHTPYPEPDNAVSEKTYNAQIRVKWKFECPFPPTDQVWNDLVMNAMVDRKKGWIARDVPTPSHGHGMSPFRRAIKGTSQIISQEQDVDGSKRLVQRFSPWGCDGSS</sequence>
<accession>A0A5M9MVU9</accession>
<dbReference type="Proteomes" id="UP000324241">
    <property type="component" value="Unassembled WGS sequence"/>
</dbReference>
<evidence type="ECO:0000313" key="1">
    <source>
        <dbReference type="EMBL" id="KAA8651261.1"/>
    </source>
</evidence>
<comment type="caution">
    <text evidence="1">The sequence shown here is derived from an EMBL/GenBank/DDBJ whole genome shotgun (WGS) entry which is preliminary data.</text>
</comment>
<dbReference type="OrthoDB" id="4384211at2759"/>
<protein>
    <submittedName>
        <fullName evidence="1">Uncharacterized protein</fullName>
    </submittedName>
</protein>
<dbReference type="VEuPathDB" id="FungiDB:EYZ11_006773"/>
<evidence type="ECO:0000313" key="2">
    <source>
        <dbReference type="Proteomes" id="UP000324241"/>
    </source>
</evidence>
<gene>
    <name evidence="1" type="ORF">ATNIH1004_000142</name>
</gene>
<name>A0A5M9MVU9_9EURO</name>
<proteinExistence type="predicted"/>
<dbReference type="GeneID" id="54322844"/>
<dbReference type="RefSeq" id="XP_033430622.1">
    <property type="nucleotide sequence ID" value="XM_033564865.1"/>
</dbReference>
<reference evidence="1 2" key="1">
    <citation type="submission" date="2019-08" db="EMBL/GenBank/DDBJ databases">
        <title>The genome sequence of a newly discovered highly antifungal drug resistant Aspergillus species, Aspergillus tanneri NIH 1004.</title>
        <authorList>
            <person name="Mounaud S."/>
            <person name="Singh I."/>
            <person name="Joardar V."/>
            <person name="Pakala S."/>
            <person name="Pakala S."/>
            <person name="Venepally P."/>
            <person name="Chung J.K."/>
            <person name="Losada L."/>
            <person name="Nierman W.C."/>
        </authorList>
    </citation>
    <scope>NUCLEOTIDE SEQUENCE [LARGE SCALE GENOMIC DNA]</scope>
    <source>
        <strain evidence="1 2">NIH1004</strain>
    </source>
</reference>
<dbReference type="EMBL" id="QUQM01000002">
    <property type="protein sequence ID" value="KAA8651261.1"/>
    <property type="molecule type" value="Genomic_DNA"/>
</dbReference>
<organism evidence="1 2">
    <name type="scientific">Aspergillus tanneri</name>
    <dbReference type="NCBI Taxonomy" id="1220188"/>
    <lineage>
        <taxon>Eukaryota</taxon>
        <taxon>Fungi</taxon>
        <taxon>Dikarya</taxon>
        <taxon>Ascomycota</taxon>
        <taxon>Pezizomycotina</taxon>
        <taxon>Eurotiomycetes</taxon>
        <taxon>Eurotiomycetidae</taxon>
        <taxon>Eurotiales</taxon>
        <taxon>Aspergillaceae</taxon>
        <taxon>Aspergillus</taxon>
        <taxon>Aspergillus subgen. Circumdati</taxon>
    </lineage>
</organism>
<dbReference type="AlphaFoldDB" id="A0A5M9MVU9"/>